<accession>A0A1R1E691</accession>
<dbReference type="EMBL" id="MRTP01000018">
    <property type="protein sequence ID" value="OMF47321.1"/>
    <property type="molecule type" value="Genomic_DNA"/>
</dbReference>
<dbReference type="AlphaFoldDB" id="A0A1R1E691"/>
<dbReference type="Proteomes" id="UP000187172">
    <property type="component" value="Unassembled WGS sequence"/>
</dbReference>
<comment type="caution">
    <text evidence="1">The sequence shown here is derived from an EMBL/GenBank/DDBJ whole genome shotgun (WGS) entry which is preliminary data.</text>
</comment>
<protein>
    <submittedName>
        <fullName evidence="1">Uncharacterized protein</fullName>
    </submittedName>
</protein>
<proteinExistence type="predicted"/>
<reference evidence="1 2" key="1">
    <citation type="submission" date="2016-11" db="EMBL/GenBank/DDBJ databases">
        <title>Paenibacillus species isolates.</title>
        <authorList>
            <person name="Beno S.M."/>
        </authorList>
    </citation>
    <scope>NUCLEOTIDE SEQUENCE [LARGE SCALE GENOMIC DNA]</scope>
    <source>
        <strain evidence="1 2">FSL R5-0378</strain>
    </source>
</reference>
<evidence type="ECO:0000313" key="2">
    <source>
        <dbReference type="Proteomes" id="UP000187172"/>
    </source>
</evidence>
<organism evidence="1 2">
    <name type="scientific">Paenibacillus rhizosphaerae</name>
    <dbReference type="NCBI Taxonomy" id="297318"/>
    <lineage>
        <taxon>Bacteria</taxon>
        <taxon>Bacillati</taxon>
        <taxon>Bacillota</taxon>
        <taxon>Bacilli</taxon>
        <taxon>Bacillales</taxon>
        <taxon>Paenibacillaceae</taxon>
        <taxon>Paenibacillus</taxon>
    </lineage>
</organism>
<sequence>MEASRKQSVISAIIARGMYQKVIILWNGRKLQYRTLTKAEFLKLIHLVGRQTPGEEGGQVHA</sequence>
<evidence type="ECO:0000313" key="1">
    <source>
        <dbReference type="EMBL" id="OMF47321.1"/>
    </source>
</evidence>
<name>A0A1R1E691_9BACL</name>
<keyword evidence="2" id="KW-1185">Reference proteome</keyword>
<gene>
    <name evidence="1" type="ORF">BK138_32330</name>
</gene>